<feature type="domain" description="EF-hand" evidence="5">
    <location>
        <begin position="102"/>
        <end position="137"/>
    </location>
</feature>
<dbReference type="PRINTS" id="PR00450">
    <property type="entry name" value="RECOVERIN"/>
</dbReference>
<keyword evidence="2" id="KW-0479">Metal-binding</keyword>
<reference evidence="7" key="1">
    <citation type="submission" date="2021-02" db="EMBL/GenBank/DDBJ databases">
        <authorList>
            <person name="Nowell W R."/>
        </authorList>
    </citation>
    <scope>NUCLEOTIDE SEQUENCE</scope>
</reference>
<dbReference type="Pfam" id="PF13202">
    <property type="entry name" value="EF-hand_5"/>
    <property type="match status" value="1"/>
</dbReference>
<proteinExistence type="inferred from homology"/>
<dbReference type="GO" id="GO:0005509">
    <property type="term" value="F:calcium ion binding"/>
    <property type="evidence" value="ECO:0007669"/>
    <property type="project" value="InterPro"/>
</dbReference>
<sequence length="191" mass="21353">MGGKSTKAVDPTVLTPKQIDLLKVNTKFNEQEIRDWHTGFIRDCPTGKLDKKAFVQVYKQFYPQGKADAFCKYAFQTFDEDDNGTIDFNEFLLAVAASSQGDLDDRLAVAFDMYDISDDGQIDAKELANMISAMYDLTGETNRKGDMDPKKRAQDLIQKLDVGSDKKISKEEFIAGCTSDPVIRKMLAPNA</sequence>
<dbReference type="AlphaFoldDB" id="A0A8S2JUA8"/>
<dbReference type="SMART" id="SM00054">
    <property type="entry name" value="EFh"/>
    <property type="match status" value="3"/>
</dbReference>
<comment type="caution">
    <text evidence="7">The sequence shown here is derived from an EMBL/GenBank/DDBJ whole genome shotgun (WGS) entry which is preliminary data.</text>
</comment>
<dbReference type="InterPro" id="IPR002048">
    <property type="entry name" value="EF_hand_dom"/>
</dbReference>
<dbReference type="PROSITE" id="PS00018">
    <property type="entry name" value="EF_HAND_1"/>
    <property type="match status" value="2"/>
</dbReference>
<evidence type="ECO:0000256" key="3">
    <source>
        <dbReference type="ARBA" id="ARBA00022737"/>
    </source>
</evidence>
<dbReference type="InterPro" id="IPR028846">
    <property type="entry name" value="Recoverin"/>
</dbReference>
<dbReference type="PANTHER" id="PTHR23055">
    <property type="entry name" value="CALCIUM BINDING PROTEINS"/>
    <property type="match status" value="1"/>
</dbReference>
<keyword evidence="4" id="KW-0106">Calcium</keyword>
<name>A0A8S2JUA8_9BILA</name>
<dbReference type="Proteomes" id="UP000677228">
    <property type="component" value="Unassembled WGS sequence"/>
</dbReference>
<evidence type="ECO:0000259" key="5">
    <source>
        <dbReference type="PROSITE" id="PS50222"/>
    </source>
</evidence>
<dbReference type="EMBL" id="CAJNOK010008200">
    <property type="protein sequence ID" value="CAF1056975.1"/>
    <property type="molecule type" value="Genomic_DNA"/>
</dbReference>
<dbReference type="InterPro" id="IPR018247">
    <property type="entry name" value="EF_Hand_1_Ca_BS"/>
</dbReference>
<dbReference type="EMBL" id="CAJOBA010008214">
    <property type="protein sequence ID" value="CAF3823009.1"/>
    <property type="molecule type" value="Genomic_DNA"/>
</dbReference>
<dbReference type="SUPFAM" id="SSF47473">
    <property type="entry name" value="EF-hand"/>
    <property type="match status" value="1"/>
</dbReference>
<evidence type="ECO:0000256" key="4">
    <source>
        <dbReference type="ARBA" id="ARBA00022837"/>
    </source>
</evidence>
<organism evidence="7 8">
    <name type="scientific">Didymodactylos carnosus</name>
    <dbReference type="NCBI Taxonomy" id="1234261"/>
    <lineage>
        <taxon>Eukaryota</taxon>
        <taxon>Metazoa</taxon>
        <taxon>Spiralia</taxon>
        <taxon>Gnathifera</taxon>
        <taxon>Rotifera</taxon>
        <taxon>Eurotatoria</taxon>
        <taxon>Bdelloidea</taxon>
        <taxon>Philodinida</taxon>
        <taxon>Philodinidae</taxon>
        <taxon>Didymodactylos</taxon>
    </lineage>
</organism>
<dbReference type="Proteomes" id="UP000682733">
    <property type="component" value="Unassembled WGS sequence"/>
</dbReference>
<accession>A0A8S2JUA8</accession>
<dbReference type="FunFam" id="1.10.238.10:FF:000009">
    <property type="entry name" value="Visinin-like protein 1"/>
    <property type="match status" value="1"/>
</dbReference>
<feature type="domain" description="EF-hand" evidence="5">
    <location>
        <begin position="148"/>
        <end position="183"/>
    </location>
</feature>
<evidence type="ECO:0000313" key="8">
    <source>
        <dbReference type="Proteomes" id="UP000682733"/>
    </source>
</evidence>
<protein>
    <recommendedName>
        <fullName evidence="5">EF-hand domain-containing protein</fullName>
    </recommendedName>
</protein>
<evidence type="ECO:0000256" key="2">
    <source>
        <dbReference type="ARBA" id="ARBA00022723"/>
    </source>
</evidence>
<dbReference type="InterPro" id="IPR011992">
    <property type="entry name" value="EF-hand-dom_pair"/>
</dbReference>
<dbReference type="Pfam" id="PF13499">
    <property type="entry name" value="EF-hand_7"/>
    <property type="match status" value="1"/>
</dbReference>
<feature type="domain" description="EF-hand" evidence="5">
    <location>
        <begin position="66"/>
        <end position="101"/>
    </location>
</feature>
<gene>
    <name evidence="6" type="ORF">OVA965_LOCUS17221</name>
    <name evidence="7" type="ORF">TMI583_LOCUS17231</name>
</gene>
<evidence type="ECO:0000313" key="6">
    <source>
        <dbReference type="EMBL" id="CAF1056975.1"/>
    </source>
</evidence>
<dbReference type="PANTHER" id="PTHR23055:SF69">
    <property type="entry name" value="NEURONAL CALCIUM SENSOR 2"/>
    <property type="match status" value="1"/>
</dbReference>
<comment type="similarity">
    <text evidence="1">Belongs to the recoverin family.</text>
</comment>
<dbReference type="CDD" id="cd00051">
    <property type="entry name" value="EFh"/>
    <property type="match status" value="2"/>
</dbReference>
<keyword evidence="3" id="KW-0677">Repeat</keyword>
<evidence type="ECO:0000313" key="7">
    <source>
        <dbReference type="EMBL" id="CAF3823009.1"/>
    </source>
</evidence>
<dbReference type="PROSITE" id="PS50222">
    <property type="entry name" value="EF_HAND_2"/>
    <property type="match status" value="3"/>
</dbReference>
<dbReference type="Gene3D" id="1.10.238.10">
    <property type="entry name" value="EF-hand"/>
    <property type="match status" value="1"/>
</dbReference>
<evidence type="ECO:0000256" key="1">
    <source>
        <dbReference type="ARBA" id="ARBA00006049"/>
    </source>
</evidence>